<reference evidence="2 3" key="1">
    <citation type="submission" date="2019-02" db="EMBL/GenBank/DDBJ databases">
        <authorList>
            <person name="Feng G."/>
        </authorList>
    </citation>
    <scope>NUCLEOTIDE SEQUENCE [LARGE SCALE GENOMIC DNA]</scope>
    <source>
        <strain evidence="2 3">DSM 26779</strain>
    </source>
</reference>
<dbReference type="InterPro" id="IPR038071">
    <property type="entry name" value="UROD/MetE-like_sf"/>
</dbReference>
<evidence type="ECO:0008006" key="4">
    <source>
        <dbReference type="Google" id="ProtNLM"/>
    </source>
</evidence>
<dbReference type="AlphaFoldDB" id="A0A4Q4IY66"/>
<sequence>MQEICRPQRKGRNSAAEARRDIARPIRSAIRFRTSDLREITESALMKERSPTIRNPDGAYPICRCSGSRRPSLSSGRGFPFRSDEGVVVRQRRASSDHAENFDNARAHERMKPMTVKSTPILLVGSVPLRDEAEVFAEVAGILGERVAAIPDGETGARTNWINWQKSVMDQAPMIERRQHVDGYGAVQVDLYSEKKDHVGERAFPPLGYARAALASYATFRAMKEEGRIAPGTRFQVALPTPFAPMMSFIEPGSFHRIEPLYVAAMHRELDEILSAIPHEELAVQWDAALEFAVLEGVFPAPVTDFRSLVGRMVELGSWVPDAVAMGFHLCYGDANHKHFKDPDSTSLMVQVMNDLARRVVRTIDWFHLPVPIARDDDAYFKPLSVLKTSPDTQIYLGLAHVRDGREGALRRATSARKFIKGFGIATECGLGRRPSETIVPLLRMQVEIAEAIDGLDA</sequence>
<evidence type="ECO:0000256" key="1">
    <source>
        <dbReference type="SAM" id="MobiDB-lite"/>
    </source>
</evidence>
<gene>
    <name evidence="2" type="ORF">EWH08_17235</name>
</gene>
<feature type="region of interest" description="Disordered" evidence="1">
    <location>
        <begin position="1"/>
        <end position="20"/>
    </location>
</feature>
<dbReference type="Gene3D" id="3.20.20.210">
    <property type="match status" value="1"/>
</dbReference>
<organism evidence="2 3">
    <name type="scientific">Sphingobium indicum</name>
    <dbReference type="NCBI Taxonomy" id="332055"/>
    <lineage>
        <taxon>Bacteria</taxon>
        <taxon>Pseudomonadati</taxon>
        <taxon>Pseudomonadota</taxon>
        <taxon>Alphaproteobacteria</taxon>
        <taxon>Sphingomonadales</taxon>
        <taxon>Sphingomonadaceae</taxon>
        <taxon>Sphingobium</taxon>
    </lineage>
</organism>
<comment type="caution">
    <text evidence="2">The sequence shown here is derived from an EMBL/GenBank/DDBJ whole genome shotgun (WGS) entry which is preliminary data.</text>
</comment>
<name>A0A4Q4IY66_9SPHN</name>
<evidence type="ECO:0000313" key="2">
    <source>
        <dbReference type="EMBL" id="RYL98595.1"/>
    </source>
</evidence>
<dbReference type="SUPFAM" id="SSF51726">
    <property type="entry name" value="UROD/MetE-like"/>
    <property type="match status" value="1"/>
</dbReference>
<dbReference type="Proteomes" id="UP000292734">
    <property type="component" value="Unassembled WGS sequence"/>
</dbReference>
<proteinExistence type="predicted"/>
<dbReference type="EMBL" id="SEOM01000008">
    <property type="protein sequence ID" value="RYL98595.1"/>
    <property type="molecule type" value="Genomic_DNA"/>
</dbReference>
<accession>A0A4Q4IY66</accession>
<evidence type="ECO:0000313" key="3">
    <source>
        <dbReference type="Proteomes" id="UP000292734"/>
    </source>
</evidence>
<protein>
    <recommendedName>
        <fullName evidence="4">Cobalamin-independent methionine synthase MetE C-terminal/archaeal domain-containing protein</fullName>
    </recommendedName>
</protein>